<evidence type="ECO:0000256" key="2">
    <source>
        <dbReference type="ARBA" id="ARBA00022777"/>
    </source>
</evidence>
<keyword evidence="2" id="KW-0418">Kinase</keyword>
<evidence type="ECO:0000259" key="3">
    <source>
        <dbReference type="Pfam" id="PF00294"/>
    </source>
</evidence>
<name>A0A0G4NWA1_PENC3</name>
<dbReference type="Pfam" id="PF00294">
    <property type="entry name" value="PfkB"/>
    <property type="match status" value="1"/>
</dbReference>
<dbReference type="EMBL" id="HG793135">
    <property type="protein sequence ID" value="CRL18330.1"/>
    <property type="molecule type" value="Genomic_DNA"/>
</dbReference>
<keyword evidence="5" id="KW-1185">Reference proteome</keyword>
<dbReference type="Gene3D" id="3.40.1190.20">
    <property type="match status" value="1"/>
</dbReference>
<dbReference type="PANTHER" id="PTHR42774:SF3">
    <property type="entry name" value="KETOHEXOKINASE"/>
    <property type="match status" value="1"/>
</dbReference>
<evidence type="ECO:0000256" key="1">
    <source>
        <dbReference type="ARBA" id="ARBA00022679"/>
    </source>
</evidence>
<dbReference type="InterPro" id="IPR002173">
    <property type="entry name" value="Carboh/pur_kinase_PfkB_CS"/>
</dbReference>
<feature type="domain" description="Carbohydrate kinase PfkB" evidence="3">
    <location>
        <begin position="34"/>
        <end position="317"/>
    </location>
</feature>
<dbReference type="SUPFAM" id="SSF53613">
    <property type="entry name" value="Ribokinase-like"/>
    <property type="match status" value="1"/>
</dbReference>
<dbReference type="InterPro" id="IPR011611">
    <property type="entry name" value="PfkB_dom"/>
</dbReference>
<gene>
    <name evidence="4" type="ORF">PCAMFM013_S002g000200</name>
</gene>
<dbReference type="STRING" id="1429867.A0A0G4NWA1"/>
<accession>A0A0G4NWA1</accession>
<dbReference type="InterPro" id="IPR052562">
    <property type="entry name" value="Ketohexokinase-related"/>
</dbReference>
<evidence type="ECO:0000313" key="4">
    <source>
        <dbReference type="EMBL" id="CRL18330.1"/>
    </source>
</evidence>
<dbReference type="PROSITE" id="PS00584">
    <property type="entry name" value="PFKB_KINASES_2"/>
    <property type="match status" value="1"/>
</dbReference>
<dbReference type="GO" id="GO:0016301">
    <property type="term" value="F:kinase activity"/>
    <property type="evidence" value="ECO:0007669"/>
    <property type="project" value="UniProtKB-KW"/>
</dbReference>
<organism evidence="4 5">
    <name type="scientific">Penicillium camemberti (strain FM 013)</name>
    <dbReference type="NCBI Taxonomy" id="1429867"/>
    <lineage>
        <taxon>Eukaryota</taxon>
        <taxon>Fungi</taxon>
        <taxon>Dikarya</taxon>
        <taxon>Ascomycota</taxon>
        <taxon>Pezizomycotina</taxon>
        <taxon>Eurotiomycetes</taxon>
        <taxon>Eurotiomycetidae</taxon>
        <taxon>Eurotiales</taxon>
        <taxon>Aspergillaceae</taxon>
        <taxon>Penicillium</taxon>
    </lineage>
</organism>
<dbReference type="AlphaFoldDB" id="A0A0G4NWA1"/>
<sequence>MTLVAIGACYFDTILTFGVWYSHVLVRAPHYPSEDEKLRASRISRRRGGNCPNTLEVLGQLLQYRPSSAESSLNLITILPSKTSLASQQIQSSLGDIVRLDSCIYRERFSEPASSYIIMSQATGSRTIVNYNELPEMTRIEFATTIEPLRAVTDRPWFHFEGRAPDVTLECIHYLREHFPKAEISVEVEKPGRSGLQKLAEAADVVIYSKGWAQNNGYKSAEDCLRDQSLKTSRATLLCCTWGHDGAAALEPKTGKFAHVPAHTEEAGVSDTIGAGDTFNAGLLYGLIYRSHDWDFRKRLEFANLIAGLKVTQEGFTDLQRALNFPSY</sequence>
<proteinExistence type="predicted"/>
<keyword evidence="1" id="KW-0808">Transferase</keyword>
<dbReference type="Proteomes" id="UP000053732">
    <property type="component" value="Unassembled WGS sequence"/>
</dbReference>
<protein>
    <submittedName>
        <fullName evidence="4">TonB box, conserved site</fullName>
    </submittedName>
</protein>
<dbReference type="PANTHER" id="PTHR42774">
    <property type="entry name" value="PHOSPHOTRANSFERASE SYSTEM TRANSPORT PROTEIN"/>
    <property type="match status" value="1"/>
</dbReference>
<dbReference type="InterPro" id="IPR029056">
    <property type="entry name" value="Ribokinase-like"/>
</dbReference>
<evidence type="ECO:0000313" key="5">
    <source>
        <dbReference type="Proteomes" id="UP000053732"/>
    </source>
</evidence>
<reference evidence="4 5" key="1">
    <citation type="journal article" date="2014" name="Nat. Commun.">
        <title>Multiple recent horizontal transfers of a large genomic region in cheese making fungi.</title>
        <authorList>
            <person name="Cheeseman K."/>
            <person name="Ropars J."/>
            <person name="Renault P."/>
            <person name="Dupont J."/>
            <person name="Gouzy J."/>
            <person name="Branca A."/>
            <person name="Abraham A.L."/>
            <person name="Ceppi M."/>
            <person name="Conseiller E."/>
            <person name="Debuchy R."/>
            <person name="Malagnac F."/>
            <person name="Goarin A."/>
            <person name="Silar P."/>
            <person name="Lacoste S."/>
            <person name="Sallet E."/>
            <person name="Bensimon A."/>
            <person name="Giraud T."/>
            <person name="Brygoo Y."/>
        </authorList>
    </citation>
    <scope>NUCLEOTIDE SEQUENCE [LARGE SCALE GENOMIC DNA]</scope>
    <source>
        <strain evidence="5">FM 013</strain>
    </source>
</reference>